<comment type="caution">
    <text evidence="1">The sequence shown here is derived from an EMBL/GenBank/DDBJ whole genome shotgun (WGS) entry which is preliminary data.</text>
</comment>
<evidence type="ECO:0000313" key="1">
    <source>
        <dbReference type="EMBL" id="KAK2711683.1"/>
    </source>
</evidence>
<dbReference type="AlphaFoldDB" id="A0AA88HI30"/>
<reference evidence="1" key="1">
    <citation type="submission" date="2023-07" db="EMBL/GenBank/DDBJ databases">
        <title>Chromosome-level genome assembly of Artemia franciscana.</title>
        <authorList>
            <person name="Jo E."/>
        </authorList>
    </citation>
    <scope>NUCLEOTIDE SEQUENCE</scope>
    <source>
        <tissue evidence="1">Whole body</tissue>
    </source>
</reference>
<protein>
    <submittedName>
        <fullName evidence="1">Uncharacterized protein</fullName>
    </submittedName>
</protein>
<keyword evidence="2" id="KW-1185">Reference proteome</keyword>
<dbReference type="EMBL" id="JAVRJZ010000016">
    <property type="protein sequence ID" value="KAK2711683.1"/>
    <property type="molecule type" value="Genomic_DNA"/>
</dbReference>
<accession>A0AA88HI30</accession>
<proteinExistence type="predicted"/>
<sequence length="97" mass="11291">MLQFFSENIPPINLRELEHLKIDCPGLTCPKHQYPKSNWYQPDPKSCCQKCKILEPTQSTKNYEKGREQDEEAQGRNVIESQSSFAVPLKKIACWHN</sequence>
<evidence type="ECO:0000313" key="2">
    <source>
        <dbReference type="Proteomes" id="UP001187531"/>
    </source>
</evidence>
<organism evidence="1 2">
    <name type="scientific">Artemia franciscana</name>
    <name type="common">Brine shrimp</name>
    <name type="synonym">Artemia sanfranciscana</name>
    <dbReference type="NCBI Taxonomy" id="6661"/>
    <lineage>
        <taxon>Eukaryota</taxon>
        <taxon>Metazoa</taxon>
        <taxon>Ecdysozoa</taxon>
        <taxon>Arthropoda</taxon>
        <taxon>Crustacea</taxon>
        <taxon>Branchiopoda</taxon>
        <taxon>Anostraca</taxon>
        <taxon>Artemiidae</taxon>
        <taxon>Artemia</taxon>
    </lineage>
</organism>
<gene>
    <name evidence="1" type="ORF">QYM36_012706</name>
</gene>
<name>A0AA88HI30_ARTSF</name>
<dbReference type="Proteomes" id="UP001187531">
    <property type="component" value="Unassembled WGS sequence"/>
</dbReference>